<dbReference type="OrthoDB" id="7620453at2"/>
<keyword evidence="1" id="KW-0732">Signal</keyword>
<evidence type="ECO:0000256" key="1">
    <source>
        <dbReference type="SAM" id="SignalP"/>
    </source>
</evidence>
<comment type="caution">
    <text evidence="2">The sequence shown here is derived from an EMBL/GenBank/DDBJ whole genome shotgun (WGS) entry which is preliminary data.</text>
</comment>
<dbReference type="InterPro" id="IPR052022">
    <property type="entry name" value="26kDa_periplasmic_antigen"/>
</dbReference>
<sequence>MKKPVLLAATLPALALAGCGFGAKSESTDTRAPVWARTASVEAIGRAYIEVLPNRGQFSVTFEARNEVSEDAVAEAVARANSATQAMREIDGDNIRITSDLSVSPYYEQLTRQTGRYQNQLVENEHPDALLGYTASVTVNIVAFDLEHLAAVRGAAMAAGPANAGDVGFSIQPSAELYREAFAAAVDDATERARIVAESAGGRLGPVQILLEGQQPCLRPPATPAGFDNRDYGQIGRNDDGDRVVVTGSRIQGTDVMAPSPLTTVDAEQRNAIGFIDPATLVAASGNFALAADFEPMRFETRVCAVFAIE</sequence>
<dbReference type="EMBL" id="RBIM01000003">
    <property type="protein sequence ID" value="RKR00322.1"/>
    <property type="molecule type" value="Genomic_DNA"/>
</dbReference>
<feature type="signal peptide" evidence="1">
    <location>
        <begin position="1"/>
        <end position="17"/>
    </location>
</feature>
<proteinExistence type="predicted"/>
<protein>
    <recommendedName>
        <fullName evidence="4">DUF541 domain-containing protein</fullName>
    </recommendedName>
</protein>
<dbReference type="Proteomes" id="UP000273675">
    <property type="component" value="Unassembled WGS sequence"/>
</dbReference>
<evidence type="ECO:0000313" key="2">
    <source>
        <dbReference type="EMBL" id="RKR00322.1"/>
    </source>
</evidence>
<dbReference type="RefSeq" id="WP_121210645.1">
    <property type="nucleotide sequence ID" value="NZ_RBIM01000003.1"/>
</dbReference>
<evidence type="ECO:0000313" key="3">
    <source>
        <dbReference type="Proteomes" id="UP000273675"/>
    </source>
</evidence>
<organism evidence="2 3">
    <name type="scientific">Maricaulis maris</name>
    <dbReference type="NCBI Taxonomy" id="74318"/>
    <lineage>
        <taxon>Bacteria</taxon>
        <taxon>Pseudomonadati</taxon>
        <taxon>Pseudomonadota</taxon>
        <taxon>Alphaproteobacteria</taxon>
        <taxon>Maricaulales</taxon>
        <taxon>Maricaulaceae</taxon>
        <taxon>Maricaulis</taxon>
    </lineage>
</organism>
<gene>
    <name evidence="2" type="ORF">C7435_1527</name>
</gene>
<dbReference type="GO" id="GO:0006974">
    <property type="term" value="P:DNA damage response"/>
    <property type="evidence" value="ECO:0007669"/>
    <property type="project" value="TreeGrafter"/>
</dbReference>
<evidence type="ECO:0008006" key="4">
    <source>
        <dbReference type="Google" id="ProtNLM"/>
    </source>
</evidence>
<dbReference type="InterPro" id="IPR007497">
    <property type="entry name" value="SIMPL/DUF541"/>
</dbReference>
<dbReference type="PANTHER" id="PTHR34387">
    <property type="entry name" value="SLR1258 PROTEIN"/>
    <property type="match status" value="1"/>
</dbReference>
<feature type="chain" id="PRO_5019755012" description="DUF541 domain-containing protein" evidence="1">
    <location>
        <begin position="18"/>
        <end position="310"/>
    </location>
</feature>
<name>A0A495DDE3_9PROT</name>
<accession>A0A495DDE3</accession>
<reference evidence="2 3" key="1">
    <citation type="submission" date="2018-10" db="EMBL/GenBank/DDBJ databases">
        <title>Genomic Encyclopedia of Type Strains, Phase IV (KMG-IV): sequencing the most valuable type-strain genomes for metagenomic binning, comparative biology and taxonomic classification.</title>
        <authorList>
            <person name="Goeker M."/>
        </authorList>
    </citation>
    <scope>NUCLEOTIDE SEQUENCE [LARGE SCALE GENOMIC DNA]</scope>
    <source>
        <strain evidence="2 3">DSM 4734</strain>
    </source>
</reference>
<dbReference type="PROSITE" id="PS51257">
    <property type="entry name" value="PROKAR_LIPOPROTEIN"/>
    <property type="match status" value="1"/>
</dbReference>
<dbReference type="PANTHER" id="PTHR34387:SF2">
    <property type="entry name" value="SLR1258 PROTEIN"/>
    <property type="match status" value="1"/>
</dbReference>
<dbReference type="Gene3D" id="3.30.70.2970">
    <property type="entry name" value="Protein of unknown function (DUF541), domain 2"/>
    <property type="match status" value="1"/>
</dbReference>
<dbReference type="Pfam" id="PF04402">
    <property type="entry name" value="SIMPL"/>
    <property type="match status" value="1"/>
</dbReference>
<dbReference type="AlphaFoldDB" id="A0A495DDE3"/>